<reference evidence="2" key="1">
    <citation type="submission" date="2022-08" db="EMBL/GenBank/DDBJ databases">
        <authorList>
            <person name="Deng Y."/>
            <person name="Han X.-F."/>
            <person name="Zhang Y.-Q."/>
        </authorList>
    </citation>
    <scope>NUCLEOTIDE SEQUENCE</scope>
    <source>
        <strain evidence="2">CPCC 203386</strain>
    </source>
</reference>
<name>A0ABT2H0Q9_9MICO</name>
<feature type="domain" description="Endonuclease/exonuclease/phosphatase" evidence="1">
    <location>
        <begin position="18"/>
        <end position="263"/>
    </location>
</feature>
<dbReference type="RefSeq" id="WP_259538324.1">
    <property type="nucleotide sequence ID" value="NZ_JANLCJ010000002.1"/>
</dbReference>
<proteinExistence type="predicted"/>
<keyword evidence="2" id="KW-0255">Endonuclease</keyword>
<accession>A0ABT2H0Q9</accession>
<dbReference type="Pfam" id="PF03372">
    <property type="entry name" value="Exo_endo_phos"/>
    <property type="match status" value="1"/>
</dbReference>
<comment type="caution">
    <text evidence="2">The sequence shown here is derived from an EMBL/GenBank/DDBJ whole genome shotgun (WGS) entry which is preliminary data.</text>
</comment>
<dbReference type="CDD" id="cd09083">
    <property type="entry name" value="EEP-1"/>
    <property type="match status" value="1"/>
</dbReference>
<protein>
    <submittedName>
        <fullName evidence="2">Endonuclease/exonuclease/phosphatase family protein</fullName>
    </submittedName>
</protein>
<dbReference type="PANTHER" id="PTHR12121">
    <property type="entry name" value="CARBON CATABOLITE REPRESSOR PROTEIN 4"/>
    <property type="match status" value="1"/>
</dbReference>
<dbReference type="InterPro" id="IPR005135">
    <property type="entry name" value="Endo/exonuclease/phosphatase"/>
</dbReference>
<evidence type="ECO:0000313" key="3">
    <source>
        <dbReference type="Proteomes" id="UP001165586"/>
    </source>
</evidence>
<dbReference type="SUPFAM" id="SSF56219">
    <property type="entry name" value="DNase I-like"/>
    <property type="match status" value="1"/>
</dbReference>
<dbReference type="GO" id="GO:0004519">
    <property type="term" value="F:endonuclease activity"/>
    <property type="evidence" value="ECO:0007669"/>
    <property type="project" value="UniProtKB-KW"/>
</dbReference>
<keyword evidence="2" id="KW-0378">Hydrolase</keyword>
<keyword evidence="3" id="KW-1185">Reference proteome</keyword>
<evidence type="ECO:0000259" key="1">
    <source>
        <dbReference type="Pfam" id="PF03372"/>
    </source>
</evidence>
<organism evidence="2 3">
    <name type="scientific">Herbiconiux daphne</name>
    <dbReference type="NCBI Taxonomy" id="2970914"/>
    <lineage>
        <taxon>Bacteria</taxon>
        <taxon>Bacillati</taxon>
        <taxon>Actinomycetota</taxon>
        <taxon>Actinomycetes</taxon>
        <taxon>Micrococcales</taxon>
        <taxon>Microbacteriaceae</taxon>
        <taxon>Herbiconiux</taxon>
    </lineage>
</organism>
<dbReference type="InterPro" id="IPR036691">
    <property type="entry name" value="Endo/exonu/phosph_ase_sf"/>
</dbReference>
<dbReference type="Proteomes" id="UP001165586">
    <property type="component" value="Unassembled WGS sequence"/>
</dbReference>
<evidence type="ECO:0000313" key="2">
    <source>
        <dbReference type="EMBL" id="MCS5733506.1"/>
    </source>
</evidence>
<dbReference type="EMBL" id="JANLCJ010000002">
    <property type="protein sequence ID" value="MCS5733506.1"/>
    <property type="molecule type" value="Genomic_DNA"/>
</dbReference>
<sequence length="284" mass="31201">MPVSALIGQVDAPDLQIATFNIRRRMPPTLPRTADQWSARTPAIAAFLSTERPHVLGTQEVLPGQDRFIRAALGEDYRRVGHGRDADGQGEGCPLYYDGTRLELLSWHQSALSDTPESPGSHSWGNMTPRVLVGAVLRDRVTEARFLAINTHFDNVSRRSRVLSARTIRQLVAEQSLPAVMTGDLNSGEGTAPLVELFADGTLTDAWSIARDRLTPEWGTFPDYAAPRLGRKRIDWVAVTPDIEVRRAAIDTRRPGGVWASDHLPVQAVVRLPSAEPSVAPHDV</sequence>
<gene>
    <name evidence="2" type="ORF">N1032_07120</name>
</gene>
<dbReference type="InterPro" id="IPR050410">
    <property type="entry name" value="CCR4/nocturin_mRNA_transcr"/>
</dbReference>
<dbReference type="PANTHER" id="PTHR12121:SF36">
    <property type="entry name" value="ENDONUCLEASE_EXONUCLEASE_PHOSPHATASE DOMAIN-CONTAINING PROTEIN"/>
    <property type="match status" value="1"/>
</dbReference>
<keyword evidence="2" id="KW-0540">Nuclease</keyword>
<dbReference type="Gene3D" id="3.60.10.10">
    <property type="entry name" value="Endonuclease/exonuclease/phosphatase"/>
    <property type="match status" value="1"/>
</dbReference>